<accession>A0ABQ2NT70</accession>
<dbReference type="EMBL" id="BMLW01000004">
    <property type="protein sequence ID" value="GGP10031.1"/>
    <property type="molecule type" value="Genomic_DNA"/>
</dbReference>
<dbReference type="SUPFAM" id="SSF143011">
    <property type="entry name" value="RelE-like"/>
    <property type="match status" value="1"/>
</dbReference>
<dbReference type="Pfam" id="PF05016">
    <property type="entry name" value="ParE_toxin"/>
    <property type="match status" value="1"/>
</dbReference>
<dbReference type="Proteomes" id="UP000641206">
    <property type="component" value="Unassembled WGS sequence"/>
</dbReference>
<organism evidence="2 3">
    <name type="scientific">Oceanobacillus neutriphilus</name>
    <dbReference type="NCBI Taxonomy" id="531815"/>
    <lineage>
        <taxon>Bacteria</taxon>
        <taxon>Bacillati</taxon>
        <taxon>Bacillota</taxon>
        <taxon>Bacilli</taxon>
        <taxon>Bacillales</taxon>
        <taxon>Bacillaceae</taxon>
        <taxon>Oceanobacillus</taxon>
    </lineage>
</organism>
<dbReference type="Gene3D" id="3.30.2310.20">
    <property type="entry name" value="RelE-like"/>
    <property type="match status" value="1"/>
</dbReference>
<dbReference type="InterPro" id="IPR035093">
    <property type="entry name" value="RelE/ParE_toxin_dom_sf"/>
</dbReference>
<keyword evidence="3" id="KW-1185">Reference proteome</keyword>
<dbReference type="InterPro" id="IPR007712">
    <property type="entry name" value="RelE/ParE_toxin"/>
</dbReference>
<evidence type="ECO:0000256" key="1">
    <source>
        <dbReference type="ARBA" id="ARBA00022649"/>
    </source>
</evidence>
<sequence length="56" mass="6673">MELSENPYRLKDVKKLKGDSAYRKRVGDFRMIFDIIDQKLVINVLKVDNRGQVYKK</sequence>
<evidence type="ECO:0000313" key="2">
    <source>
        <dbReference type="EMBL" id="GGP10031.1"/>
    </source>
</evidence>
<proteinExistence type="predicted"/>
<protein>
    <submittedName>
        <fullName evidence="2">Uncharacterized protein</fullName>
    </submittedName>
</protein>
<name>A0ABQ2NT70_9BACI</name>
<gene>
    <name evidence="2" type="ORF">GCM10011346_16510</name>
</gene>
<dbReference type="RefSeq" id="WP_188733970.1">
    <property type="nucleotide sequence ID" value="NZ_BMLW01000004.1"/>
</dbReference>
<evidence type="ECO:0000313" key="3">
    <source>
        <dbReference type="Proteomes" id="UP000641206"/>
    </source>
</evidence>
<keyword evidence="1" id="KW-1277">Toxin-antitoxin system</keyword>
<reference evidence="3" key="1">
    <citation type="journal article" date="2019" name="Int. J. Syst. Evol. Microbiol.">
        <title>The Global Catalogue of Microorganisms (GCM) 10K type strain sequencing project: providing services to taxonomists for standard genome sequencing and annotation.</title>
        <authorList>
            <consortium name="The Broad Institute Genomics Platform"/>
            <consortium name="The Broad Institute Genome Sequencing Center for Infectious Disease"/>
            <person name="Wu L."/>
            <person name="Ma J."/>
        </authorList>
    </citation>
    <scope>NUCLEOTIDE SEQUENCE [LARGE SCALE GENOMIC DNA]</scope>
    <source>
        <strain evidence="3">CGMCC 1.7693</strain>
    </source>
</reference>
<comment type="caution">
    <text evidence="2">The sequence shown here is derived from an EMBL/GenBank/DDBJ whole genome shotgun (WGS) entry which is preliminary data.</text>
</comment>